<gene>
    <name evidence="1" type="ORF">PACLA_8A013128</name>
</gene>
<proteinExistence type="predicted"/>
<organism evidence="1 2">
    <name type="scientific">Paramuricea clavata</name>
    <name type="common">Red gorgonian</name>
    <name type="synonym">Violescent sea-whip</name>
    <dbReference type="NCBI Taxonomy" id="317549"/>
    <lineage>
        <taxon>Eukaryota</taxon>
        <taxon>Metazoa</taxon>
        <taxon>Cnidaria</taxon>
        <taxon>Anthozoa</taxon>
        <taxon>Octocorallia</taxon>
        <taxon>Malacalcyonacea</taxon>
        <taxon>Plexauridae</taxon>
        <taxon>Paramuricea</taxon>
    </lineage>
</organism>
<protein>
    <submittedName>
        <fullName evidence="1">Uncharacterized protein</fullName>
    </submittedName>
</protein>
<comment type="caution">
    <text evidence="1">The sequence shown here is derived from an EMBL/GenBank/DDBJ whole genome shotgun (WGS) entry which is preliminary data.</text>
</comment>
<accession>A0A7D9ENH3</accession>
<keyword evidence="2" id="KW-1185">Reference proteome</keyword>
<evidence type="ECO:0000313" key="1">
    <source>
        <dbReference type="EMBL" id="CAB4012643.1"/>
    </source>
</evidence>
<dbReference type="OrthoDB" id="6042350at2759"/>
<sequence>MVDMTKLINSVEEKQIRERTGHRSDSLFRYEKPSDEQVSFVSNVLAPPMKERGSSVSDGSIFDEFGDFDVSDETLAMLDITDFSVHSDTNAVKNTDSSPRPSRQTLPGPSRQTSSGTSVQQAVTSCPSTHSNVPSTSTHSKILKPNITQMRQAQEHRRLFSFGGRNVKCTNGKSNKGKERKPTCTLKFVALSELATSKPPSKICDKTALLNAGLGEASIQFFLDMSRLECHDKILERFPKLKETGYEILLFQRGDDSGFVNIGGPQTARWLKDAAGSAKIYPRPLQKDVDMGHGFD</sequence>
<dbReference type="Proteomes" id="UP001152795">
    <property type="component" value="Unassembled WGS sequence"/>
</dbReference>
<reference evidence="1" key="1">
    <citation type="submission" date="2020-04" db="EMBL/GenBank/DDBJ databases">
        <authorList>
            <person name="Alioto T."/>
            <person name="Alioto T."/>
            <person name="Gomez Garrido J."/>
        </authorList>
    </citation>
    <scope>NUCLEOTIDE SEQUENCE</scope>
    <source>
        <strain evidence="1">A484AB</strain>
    </source>
</reference>
<dbReference type="AlphaFoldDB" id="A0A7D9ENH3"/>
<name>A0A7D9ENH3_PARCT</name>
<dbReference type="EMBL" id="CACRXK020007586">
    <property type="protein sequence ID" value="CAB4012643.1"/>
    <property type="molecule type" value="Genomic_DNA"/>
</dbReference>
<evidence type="ECO:0000313" key="2">
    <source>
        <dbReference type="Proteomes" id="UP001152795"/>
    </source>
</evidence>